<accession>T0L5F6</accession>
<dbReference type="PANTHER" id="PTHR35372:SF2">
    <property type="entry name" value="SF3 HELICASE DOMAIN-CONTAINING PROTEIN"/>
    <property type="match status" value="1"/>
</dbReference>
<dbReference type="Pfam" id="PF08706">
    <property type="entry name" value="D5_N"/>
    <property type="match status" value="1"/>
</dbReference>
<evidence type="ECO:0000313" key="6">
    <source>
        <dbReference type="Proteomes" id="UP000053780"/>
    </source>
</evidence>
<dbReference type="EMBL" id="KE647368">
    <property type="protein sequence ID" value="EQB59744.1"/>
    <property type="molecule type" value="Genomic_DNA"/>
</dbReference>
<name>T0L5F6_9MICR</name>
<sequence length="571" mass="65968">MFSSNDNNMRNVVSSVLRTLTLKFELVEDYQPTLAGYIIHYNGECVAKKSRHKSNRTFVKITSHTLIVSCYDTQCKSPYMTETRILLTEEIYDFCFRKGILIKTQIQQYLKNIIDHGITTIRSENGLLVAQSSDMLLEEYKLNYPELPIHYIDSSSHLLSYTDKTFEIEEYIGSSPQILFDKITINIVQHITVNDNRHLSLSSLTHNECNVMVDRTRFPKRFAASAYSTEKNVTPLGLSPILEYNYIKALYTTESYTLLKNFLQFQSLQDLCDIFMVNKESHLIKFSEGVIYTNVNFLWKVETTVKIVRALIAKAFKEFFDPLFVAVNSNSDLYVFRTYATTFLRRLECNSTVSYIENTCTLKLKDDLFAARLDSNLKILPFLNGYVDLNDKKFYNYDGTQLISMTLPYEFEYTENSDDIDQIMNLLFLNSEEREFMFRLMATFLDSTLPNDKLIILKGSGSNGKSLLLRLLSLVFGQFSTSLVSNFFTYDDNTVGGANPVLRDLKFQKIAFLSEPNGKRMRTEVVKRLCGNDEITARSLYSNDIVRFKLRTKFIIALNTLPTFTNVDDEF</sequence>
<dbReference type="InterPro" id="IPR014818">
    <property type="entry name" value="Phage/plasmid_primase_P4_C"/>
</dbReference>
<evidence type="ECO:0000256" key="1">
    <source>
        <dbReference type="ARBA" id="ARBA00022741"/>
    </source>
</evidence>
<protein>
    <submittedName>
        <fullName evidence="5">Primase</fullName>
    </submittedName>
</protein>
<dbReference type="GO" id="GO:0016787">
    <property type="term" value="F:hydrolase activity"/>
    <property type="evidence" value="ECO:0007669"/>
    <property type="project" value="UniProtKB-KW"/>
</dbReference>
<dbReference type="HOGENOM" id="CLU_477420_0_0_1"/>
<evidence type="ECO:0000313" key="5">
    <source>
        <dbReference type="EMBL" id="EQB59744.1"/>
    </source>
</evidence>
<dbReference type="SUPFAM" id="SSF52540">
    <property type="entry name" value="P-loop containing nucleoside triphosphate hydrolases"/>
    <property type="match status" value="1"/>
</dbReference>
<evidence type="ECO:0000256" key="3">
    <source>
        <dbReference type="ARBA" id="ARBA00022840"/>
    </source>
</evidence>
<dbReference type="PROSITE" id="PS51206">
    <property type="entry name" value="SF3_HELICASE_1"/>
    <property type="match status" value="1"/>
</dbReference>
<dbReference type="Gene3D" id="3.40.50.300">
    <property type="entry name" value="P-loop containing nucleotide triphosphate hydrolases"/>
    <property type="match status" value="1"/>
</dbReference>
<keyword evidence="3" id="KW-0067">ATP-binding</keyword>
<dbReference type="InterPro" id="IPR051620">
    <property type="entry name" value="ORF904-like_C"/>
</dbReference>
<evidence type="ECO:0000259" key="4">
    <source>
        <dbReference type="PROSITE" id="PS51206"/>
    </source>
</evidence>
<evidence type="ECO:0000256" key="2">
    <source>
        <dbReference type="ARBA" id="ARBA00022801"/>
    </source>
</evidence>
<dbReference type="AlphaFoldDB" id="T0L5F6"/>
<proteinExistence type="predicted"/>
<gene>
    <name evidence="5" type="ORF">NAPIS_ORF02691</name>
</gene>
<dbReference type="VEuPathDB" id="MicrosporidiaDB:NAPIS_ORF02691"/>
<dbReference type="InterPro" id="IPR014015">
    <property type="entry name" value="Helicase_SF3_DNA-vir"/>
</dbReference>
<keyword evidence="2" id="KW-0378">Hydrolase</keyword>
<feature type="domain" description="SF3 helicase" evidence="4">
    <location>
        <begin position="432"/>
        <end position="571"/>
    </location>
</feature>
<keyword evidence="1" id="KW-0547">Nucleotide-binding</keyword>
<dbReference type="InterPro" id="IPR027417">
    <property type="entry name" value="P-loop_NTPase"/>
</dbReference>
<organism evidence="5 6">
    <name type="scientific">Vairimorpha apis BRL 01</name>
    <dbReference type="NCBI Taxonomy" id="1037528"/>
    <lineage>
        <taxon>Eukaryota</taxon>
        <taxon>Fungi</taxon>
        <taxon>Fungi incertae sedis</taxon>
        <taxon>Microsporidia</taxon>
        <taxon>Nosematidae</taxon>
        <taxon>Vairimorpha</taxon>
    </lineage>
</organism>
<dbReference type="Proteomes" id="UP000053780">
    <property type="component" value="Unassembled WGS sequence"/>
</dbReference>
<keyword evidence="6" id="KW-1185">Reference proteome</keyword>
<dbReference type="OrthoDB" id="2375545at2759"/>
<reference evidence="5 6" key="1">
    <citation type="journal article" date="2013" name="BMC Genomics">
        <title>Genome sequencing and comparative genomics of honey bee microsporidia, Nosema apis reveal novel insights into host-parasite interactions.</title>
        <authorList>
            <person name="Chen Yp."/>
            <person name="Pettis J.S."/>
            <person name="Zhao Y."/>
            <person name="Liu X."/>
            <person name="Tallon L.J."/>
            <person name="Sadzewicz L.D."/>
            <person name="Li R."/>
            <person name="Zheng H."/>
            <person name="Huang S."/>
            <person name="Zhang X."/>
            <person name="Hamilton M.C."/>
            <person name="Pernal S.F."/>
            <person name="Melathopoulos A.P."/>
            <person name="Yan X."/>
            <person name="Evans J.D."/>
        </authorList>
    </citation>
    <scope>NUCLEOTIDE SEQUENCE [LARGE SCALE GENOMIC DNA]</scope>
    <source>
        <strain evidence="5 6">BRL 01</strain>
    </source>
</reference>
<dbReference type="GO" id="GO:0005524">
    <property type="term" value="F:ATP binding"/>
    <property type="evidence" value="ECO:0007669"/>
    <property type="project" value="UniProtKB-KW"/>
</dbReference>
<dbReference type="PANTHER" id="PTHR35372">
    <property type="entry name" value="ATP BINDING PROTEIN-RELATED"/>
    <property type="match status" value="1"/>
</dbReference>